<dbReference type="Gene3D" id="2.60.40.10">
    <property type="entry name" value="Immunoglobulins"/>
    <property type="match status" value="1"/>
</dbReference>
<protein>
    <submittedName>
        <fullName evidence="5">M20/M25/M40 family metallo-hydrolase</fullName>
    </submittedName>
</protein>
<dbReference type="PANTHER" id="PTHR12147:SF26">
    <property type="entry name" value="PEPTIDASE M28 DOMAIN-CONTAINING PROTEIN"/>
    <property type="match status" value="1"/>
</dbReference>
<dbReference type="GO" id="GO:0008235">
    <property type="term" value="F:metalloexopeptidase activity"/>
    <property type="evidence" value="ECO:0007669"/>
    <property type="project" value="InterPro"/>
</dbReference>
<dbReference type="Gene3D" id="3.40.630.10">
    <property type="entry name" value="Zn peptidases"/>
    <property type="match status" value="1"/>
</dbReference>
<dbReference type="Proteomes" id="UP000478546">
    <property type="component" value="Unassembled WGS sequence"/>
</dbReference>
<keyword evidence="2" id="KW-0964">Secreted</keyword>
<evidence type="ECO:0000256" key="3">
    <source>
        <dbReference type="SAM" id="SignalP"/>
    </source>
</evidence>
<evidence type="ECO:0000313" key="6">
    <source>
        <dbReference type="Proteomes" id="UP000478546"/>
    </source>
</evidence>
<dbReference type="InterPro" id="IPR007484">
    <property type="entry name" value="Peptidase_M28"/>
</dbReference>
<feature type="signal peptide" evidence="3">
    <location>
        <begin position="1"/>
        <end position="29"/>
    </location>
</feature>
<keyword evidence="3" id="KW-0732">Signal</keyword>
<accession>A0A6B2GVJ9</accession>
<comment type="caution">
    <text evidence="5">The sequence shown here is derived from an EMBL/GenBank/DDBJ whole genome shotgun (WGS) entry which is preliminary data.</text>
</comment>
<dbReference type="SUPFAM" id="SSF53187">
    <property type="entry name" value="Zn-dependent exopeptidases"/>
    <property type="match status" value="1"/>
</dbReference>
<dbReference type="InterPro" id="IPR045175">
    <property type="entry name" value="M28_fam"/>
</dbReference>
<evidence type="ECO:0000259" key="4">
    <source>
        <dbReference type="Pfam" id="PF04389"/>
    </source>
</evidence>
<keyword evidence="6" id="KW-1185">Reference proteome</keyword>
<reference evidence="5 6" key="1">
    <citation type="submission" date="2020-01" db="EMBL/GenBank/DDBJ databases">
        <authorList>
            <person name="Kim M.K."/>
        </authorList>
    </citation>
    <scope>NUCLEOTIDE SEQUENCE [LARGE SCALE GENOMIC DNA]</scope>
    <source>
        <strain evidence="5 6">BT213</strain>
    </source>
</reference>
<evidence type="ECO:0000256" key="2">
    <source>
        <dbReference type="ARBA" id="ARBA00022525"/>
    </source>
</evidence>
<dbReference type="RefSeq" id="WP_162344892.1">
    <property type="nucleotide sequence ID" value="NZ_JAAEAA010000003.1"/>
</dbReference>
<keyword evidence="5" id="KW-0378">Hydrolase</keyword>
<dbReference type="GO" id="GO:0006508">
    <property type="term" value="P:proteolysis"/>
    <property type="evidence" value="ECO:0007669"/>
    <property type="project" value="InterPro"/>
</dbReference>
<evidence type="ECO:0000256" key="1">
    <source>
        <dbReference type="ARBA" id="ARBA00004613"/>
    </source>
</evidence>
<feature type="chain" id="PRO_5025374527" evidence="3">
    <location>
        <begin position="30"/>
        <end position="460"/>
    </location>
</feature>
<dbReference type="Pfam" id="PF04389">
    <property type="entry name" value="Peptidase_M28"/>
    <property type="match status" value="1"/>
</dbReference>
<evidence type="ECO:0000313" key="5">
    <source>
        <dbReference type="EMBL" id="NDK54835.1"/>
    </source>
</evidence>
<gene>
    <name evidence="5" type="ORF">GWO68_02795</name>
</gene>
<sequence>MTLKLNLTRLLALLTIASLYFTTIPATSAQTIVRQDDEIKKMVDEISAANLEALVRKLASFETRHSLSTIKDKKKGVGTAREWVKSEFEKYAKASGDRMTVELDKYQVKANGQRIPEDVELANVMATLKGTDPNDDRVLIISGHMDSRNTDVMDAKGKAPGANDDGSGVAAVMELARIMASRQFPATIVFVAVTGEEQGLLGARHLAEKAKAQNWNLIAMLNNDMIGNSFSNETELRNNMQVRIFSEGIPAVETEEQARMRRSTNRENDSESRQLARYMKETGERYVDQLEVKLVYRNDRFLRGGDHTPFSQNGFAAIRVCEMNENYNHQHQDVRVENGVQYGDLPEFIDYEYMRKNAALNLASLANLAWAPYAPTNVGVNIKNLTNKTDLQWEAPAKGKKPAGYYVLMRETSSPVWEKKFFVKDTKVALPYSKDNYFFAVQSVDAEGHESLAVFPVPVR</sequence>
<dbReference type="PANTHER" id="PTHR12147">
    <property type="entry name" value="METALLOPEPTIDASE M28 FAMILY MEMBER"/>
    <property type="match status" value="1"/>
</dbReference>
<feature type="domain" description="Peptidase M28" evidence="4">
    <location>
        <begin position="123"/>
        <end position="333"/>
    </location>
</feature>
<dbReference type="InterPro" id="IPR013783">
    <property type="entry name" value="Ig-like_fold"/>
</dbReference>
<organism evidence="5 6">
    <name type="scientific">Pontibacter fetidus</name>
    <dbReference type="NCBI Taxonomy" id="2700082"/>
    <lineage>
        <taxon>Bacteria</taxon>
        <taxon>Pseudomonadati</taxon>
        <taxon>Bacteroidota</taxon>
        <taxon>Cytophagia</taxon>
        <taxon>Cytophagales</taxon>
        <taxon>Hymenobacteraceae</taxon>
        <taxon>Pontibacter</taxon>
    </lineage>
</organism>
<dbReference type="EMBL" id="JAAEAA010000003">
    <property type="protein sequence ID" value="NDK54835.1"/>
    <property type="molecule type" value="Genomic_DNA"/>
</dbReference>
<proteinExistence type="predicted"/>
<comment type="subcellular location">
    <subcellularLocation>
        <location evidence="1">Secreted</location>
    </subcellularLocation>
</comment>
<dbReference type="GO" id="GO:0005576">
    <property type="term" value="C:extracellular region"/>
    <property type="evidence" value="ECO:0007669"/>
    <property type="project" value="UniProtKB-SubCell"/>
</dbReference>
<dbReference type="InterPro" id="IPR036116">
    <property type="entry name" value="FN3_sf"/>
</dbReference>
<dbReference type="AlphaFoldDB" id="A0A6B2GVJ9"/>
<dbReference type="SUPFAM" id="SSF49265">
    <property type="entry name" value="Fibronectin type III"/>
    <property type="match status" value="1"/>
</dbReference>
<name>A0A6B2GVJ9_9BACT</name>